<sequence length="214" mass="23836">MTSQSIPPEIRDRVEIVVADNATDLLSYLRRRVQHKEDAADLLGRVLLALWENSAKLPTNDLDARMWCFGIARNILREHYRHAVRELALVDGLRSHLRTSASEHAAADAVAEKKMDAEAVREALGALDRRSRELLMLIHWDGFTIADAARLLSMNESTARTRHARALRRLEQELEPRGKDAGAADATRRGRLAKPALSPAGTQRLPLGGSRTAE</sequence>
<keyword evidence="2" id="KW-0805">Transcription regulation</keyword>
<dbReference type="InterPro" id="IPR013324">
    <property type="entry name" value="RNA_pol_sigma_r3/r4-like"/>
</dbReference>
<keyword evidence="4" id="KW-0804">Transcription</keyword>
<dbReference type="InterPro" id="IPR007627">
    <property type="entry name" value="RNA_pol_sigma70_r2"/>
</dbReference>
<evidence type="ECO:0000259" key="6">
    <source>
        <dbReference type="Pfam" id="PF04542"/>
    </source>
</evidence>
<dbReference type="Gene3D" id="1.10.1740.10">
    <property type="match status" value="1"/>
</dbReference>
<dbReference type="InterPro" id="IPR013249">
    <property type="entry name" value="RNA_pol_sigma70_r4_t2"/>
</dbReference>
<feature type="domain" description="RNA polymerase sigma factor 70 region 4 type 2" evidence="7">
    <location>
        <begin position="118"/>
        <end position="170"/>
    </location>
</feature>
<evidence type="ECO:0000256" key="4">
    <source>
        <dbReference type="ARBA" id="ARBA00023163"/>
    </source>
</evidence>
<evidence type="ECO:0000313" key="8">
    <source>
        <dbReference type="EMBL" id="WQB70875.1"/>
    </source>
</evidence>
<dbReference type="PANTHER" id="PTHR43133:SF25">
    <property type="entry name" value="RNA POLYMERASE SIGMA FACTOR RFAY-RELATED"/>
    <property type="match status" value="1"/>
</dbReference>
<accession>A0ABZ0VFC7</accession>
<evidence type="ECO:0000313" key="9">
    <source>
        <dbReference type="Proteomes" id="UP001324533"/>
    </source>
</evidence>
<feature type="compositionally biased region" description="Basic and acidic residues" evidence="5">
    <location>
        <begin position="171"/>
        <end position="188"/>
    </location>
</feature>
<dbReference type="InterPro" id="IPR013325">
    <property type="entry name" value="RNA_pol_sigma_r2"/>
</dbReference>
<dbReference type="PANTHER" id="PTHR43133">
    <property type="entry name" value="RNA POLYMERASE ECF-TYPE SIGMA FACTO"/>
    <property type="match status" value="1"/>
</dbReference>
<feature type="domain" description="RNA polymerase sigma-70 region 2" evidence="6">
    <location>
        <begin position="18"/>
        <end position="85"/>
    </location>
</feature>
<protein>
    <submittedName>
        <fullName evidence="8">Sigma-70 family RNA polymerase sigma factor</fullName>
    </submittedName>
</protein>
<comment type="similarity">
    <text evidence="1">Belongs to the sigma-70 factor family. ECF subfamily.</text>
</comment>
<evidence type="ECO:0000259" key="7">
    <source>
        <dbReference type="Pfam" id="PF08281"/>
    </source>
</evidence>
<dbReference type="Pfam" id="PF08281">
    <property type="entry name" value="Sigma70_r4_2"/>
    <property type="match status" value="1"/>
</dbReference>
<evidence type="ECO:0000256" key="3">
    <source>
        <dbReference type="ARBA" id="ARBA00023082"/>
    </source>
</evidence>
<keyword evidence="3" id="KW-0731">Sigma factor</keyword>
<dbReference type="SUPFAM" id="SSF88659">
    <property type="entry name" value="Sigma3 and sigma4 domains of RNA polymerase sigma factors"/>
    <property type="match status" value="1"/>
</dbReference>
<dbReference type="SUPFAM" id="SSF88946">
    <property type="entry name" value="Sigma2 domain of RNA polymerase sigma factors"/>
    <property type="match status" value="1"/>
</dbReference>
<dbReference type="RefSeq" id="WP_322411011.1">
    <property type="nucleotide sequence ID" value="NZ_CP139779.1"/>
</dbReference>
<keyword evidence="9" id="KW-1185">Reference proteome</keyword>
<gene>
    <name evidence="8" type="ORF">T9R20_02640</name>
</gene>
<dbReference type="CDD" id="cd06171">
    <property type="entry name" value="Sigma70_r4"/>
    <property type="match status" value="1"/>
</dbReference>
<dbReference type="InterPro" id="IPR036388">
    <property type="entry name" value="WH-like_DNA-bd_sf"/>
</dbReference>
<dbReference type="InterPro" id="IPR039425">
    <property type="entry name" value="RNA_pol_sigma-70-like"/>
</dbReference>
<reference evidence="8 9" key="1">
    <citation type="submission" date="2023-06" db="EMBL/GenBank/DDBJ databases">
        <title>Rock-solubilizing bacteria, Microbacterium invictum, promotes re-establishment of vegetation in rocky wasteland by accelerating rock bio-weathering and reshaping soil bacterial community.</title>
        <authorList>
            <person name="Liu C."/>
        </authorList>
    </citation>
    <scope>NUCLEOTIDE SEQUENCE [LARGE SCALE GENOMIC DNA]</scope>
    <source>
        <strain evidence="8 9">X-18</strain>
    </source>
</reference>
<dbReference type="NCBIfam" id="TIGR02937">
    <property type="entry name" value="sigma70-ECF"/>
    <property type="match status" value="1"/>
</dbReference>
<evidence type="ECO:0000256" key="2">
    <source>
        <dbReference type="ARBA" id="ARBA00023015"/>
    </source>
</evidence>
<dbReference type="InterPro" id="IPR014284">
    <property type="entry name" value="RNA_pol_sigma-70_dom"/>
</dbReference>
<dbReference type="EMBL" id="CP139779">
    <property type="protein sequence ID" value="WQB70875.1"/>
    <property type="molecule type" value="Genomic_DNA"/>
</dbReference>
<name>A0ABZ0VFC7_9MICO</name>
<dbReference type="Proteomes" id="UP001324533">
    <property type="component" value="Chromosome"/>
</dbReference>
<organism evidence="8 9">
    <name type="scientific">Microbacterium invictum</name>
    <dbReference type="NCBI Taxonomy" id="515415"/>
    <lineage>
        <taxon>Bacteria</taxon>
        <taxon>Bacillati</taxon>
        <taxon>Actinomycetota</taxon>
        <taxon>Actinomycetes</taxon>
        <taxon>Micrococcales</taxon>
        <taxon>Microbacteriaceae</taxon>
        <taxon>Microbacterium</taxon>
    </lineage>
</organism>
<evidence type="ECO:0000256" key="5">
    <source>
        <dbReference type="SAM" id="MobiDB-lite"/>
    </source>
</evidence>
<feature type="region of interest" description="Disordered" evidence="5">
    <location>
        <begin position="171"/>
        <end position="214"/>
    </location>
</feature>
<dbReference type="Pfam" id="PF04542">
    <property type="entry name" value="Sigma70_r2"/>
    <property type="match status" value="1"/>
</dbReference>
<dbReference type="Gene3D" id="1.10.10.10">
    <property type="entry name" value="Winged helix-like DNA-binding domain superfamily/Winged helix DNA-binding domain"/>
    <property type="match status" value="1"/>
</dbReference>
<proteinExistence type="inferred from homology"/>
<evidence type="ECO:0000256" key="1">
    <source>
        <dbReference type="ARBA" id="ARBA00010641"/>
    </source>
</evidence>